<evidence type="ECO:0008006" key="5">
    <source>
        <dbReference type="Google" id="ProtNLM"/>
    </source>
</evidence>
<dbReference type="EMBL" id="LKLN01000043">
    <property type="protein sequence ID" value="KSU05761.1"/>
    <property type="molecule type" value="Genomic_DNA"/>
</dbReference>
<feature type="region of interest" description="Disordered" evidence="1">
    <location>
        <begin position="63"/>
        <end position="87"/>
    </location>
</feature>
<sequence>MQRKYKFKLVTFIMLLSLLPTINFNGFSSESKKENVKINSLEKILSSQGVSAATQTLINSQSVSPSGTTFNGNSVSQPSRTPLPQNSVEDAIMPNSFGWQQTIANLTLPTNQVTAVQNGTIVGSYPTTDAGVQQALYTMYSATNASTSDFVLYYGANTTLSNSVLKAVVSNPSATNMTFSTLKGHAKSLTWISNPADLLTSSNSSQPSGTNYTVTLPSNVYFGVPTVFRNVTVAASGDNIYAQGNAFATTNGSWITGAPNIYGGTDNSDISGNTNLYIGATGSTAGWNIYGGNASAGTISGNTHVTIAQSSSTINSVTGGSSSGATISGNTNLDISGAIASQITNIYGAGIGTSNSPVNVNGNVTTYVNSTNGNARYQLYQGGTVYGNISGSIYNTLSGAGGWTGATSNINGSGGPASTFNGGSFQGNIGTSGAGNVISNSYNTSSFTTGQALFTGGNAGTGASYTQAMNSSNAAQGVLYANITNYIKSAFTTGTAGAVYGVVGGNGHDSLKISPAQWGLGSQTGLDSAVGVTDAKAYGQIPSTTVVSNAQKITSNAIYGDVYTWLQSGVMSTTSGGGANDWTGYSYGASSNGYLQGQSVLEAGTANADNSVGGAGVVYCSAMGGTAETTLAAQGTVAYGKTDTSSAINSGWDLWGGGGTVWTYRQAFLQNGNSYLIHNNDIARWTYGGQSNGSQVGNSYNILNGAIVDTLEGGGYTATTKWGNTTAQVNQGQVNWFLSGGSWGDLYNTGSATVNVYNGYINAITGGNYGQAGVETIAGDSTVNVYGGDFSGSPRTGTKQLCGGPFFNGASSILGNTALNVDLTGSTGSSFQLPSGTYLSGGAGYNNTVTHVGSGVNNSISVNISANAASGNVLNGAVIYGDGQSTGSNSTYTNVGTINMTINADGNTVGSVYATNYVAMPASGQRYNTNIKIGDGTTISGTITSGGSSDNLTDVIAAANNNKSAITLGNSTSHNPITINGSLINFNSAEITEKAVVNVAGSFKNGGGATAANHAATYSKHGSIQMDTDSTLGITSTSSVVSASQLVAYPNATLSTPYVQTSGLINLSDLDLSTNKGNLFWKPIGNPPTSISNTYNGAYWGTQAAFPILTFNGGDTVTKSGAVNISPNNFSGVDSAKNYAFLGDYTMSSLSNPSNPTWIGYVVPGQVRVYNTTGDADSGNWQHHLKSNVTTGNPVAGQTMQAWASVASDTDASSIKVMYVMGYSDSTTAPFSFTAKAPYYIKSRTATAFDGKVLNNYPSTNPNFDVNAGTTGATRNFGTRDYFVGNQQDGTNDQAIYGSYIVQNVATDNTTSLSAGNYILPNKGSAINASSLTQAQLQKIVGLKGVGVMTDITTSGDPLSSINNAGNTIQDPTTSDTNVKDKSYAEIPVSWTLGKSSTNSNIVVVPQVAVISSDSQTALNVYDASMTSDDAHDLKDQKDLDGNWTYALAFKADGTIEEPVISSPSNLVTTLQTIQANNPIIDGDGNIRPVIYTYNGLSKDITLNLTFGSISLSTPNSYDFGTLDVSPKPLISWATSPASDVVVTDTRTGSALKPWYVSVAQTQDLKGLTNNNNLASYLFFKDSTGSKVITSDALQIYANTSPTTGTFKLNQNWNSTSGEGIQLNIPVDHQEKGTYEGQLTWSLNNVPSN</sequence>
<evidence type="ECO:0000313" key="3">
    <source>
        <dbReference type="EMBL" id="KSU05761.1"/>
    </source>
</evidence>
<evidence type="ECO:0000256" key="2">
    <source>
        <dbReference type="SAM" id="SignalP"/>
    </source>
</evidence>
<organism evidence="3 4">
    <name type="scientific">Lactococcus lactis subsp. lactis</name>
    <name type="common">Streptococcus lactis</name>
    <dbReference type="NCBI Taxonomy" id="1360"/>
    <lineage>
        <taxon>Bacteria</taxon>
        <taxon>Bacillati</taxon>
        <taxon>Bacillota</taxon>
        <taxon>Bacilli</taxon>
        <taxon>Lactobacillales</taxon>
        <taxon>Streptococcaceae</taxon>
        <taxon>Lactococcus</taxon>
    </lineage>
</organism>
<name>A0A0V8CXX6_LACLL</name>
<evidence type="ECO:0000313" key="4">
    <source>
        <dbReference type="Proteomes" id="UP000053058"/>
    </source>
</evidence>
<protein>
    <recommendedName>
        <fullName evidence="5">Cell surface protein</fullName>
    </recommendedName>
</protein>
<feature type="signal peptide" evidence="2">
    <location>
        <begin position="1"/>
        <end position="25"/>
    </location>
</feature>
<reference evidence="4" key="1">
    <citation type="submission" date="2015-10" db="EMBL/GenBank/DDBJ databases">
        <title>Draft Genome Sequences of 11 Lactococcus lactis subspecies cremoris strains.</title>
        <authorList>
            <person name="Wels M."/>
            <person name="Backus L."/>
            <person name="Boekhorst J."/>
            <person name="Dijkstra A."/>
            <person name="Beerthuizen M."/>
            <person name="Kelly W."/>
            <person name="Siezen R."/>
            <person name="Bachmann H."/>
            <person name="Van Hijum S."/>
        </authorList>
    </citation>
    <scope>NUCLEOTIDE SEQUENCE [LARGE SCALE GENOMIC DNA]</scope>
    <source>
        <strain evidence="4">KF282</strain>
    </source>
</reference>
<feature type="chain" id="PRO_5039398302" description="Cell surface protein" evidence="2">
    <location>
        <begin position="26"/>
        <end position="1649"/>
    </location>
</feature>
<accession>A0A0V8CXX6</accession>
<evidence type="ECO:0000256" key="1">
    <source>
        <dbReference type="SAM" id="MobiDB-lite"/>
    </source>
</evidence>
<proteinExistence type="predicted"/>
<dbReference type="Proteomes" id="UP000053058">
    <property type="component" value="Unassembled WGS sequence"/>
</dbReference>
<gene>
    <name evidence="3" type="ORF">KF282_1368</name>
</gene>
<dbReference type="PATRIC" id="fig|1360.105.peg.1565"/>
<dbReference type="RefSeq" id="WP_058219612.1">
    <property type="nucleotide sequence ID" value="NZ_LKLN01000043.1"/>
</dbReference>
<comment type="caution">
    <text evidence="3">The sequence shown here is derived from an EMBL/GenBank/DDBJ whole genome shotgun (WGS) entry which is preliminary data.</text>
</comment>
<keyword evidence="2" id="KW-0732">Signal</keyword>